<proteinExistence type="predicted"/>
<dbReference type="PROSITE" id="PS51915">
    <property type="entry name" value="ZAD"/>
    <property type="match status" value="1"/>
</dbReference>
<evidence type="ECO:0000256" key="1">
    <source>
        <dbReference type="PROSITE-ProRule" id="PRU01263"/>
    </source>
</evidence>
<name>A0A0T6AUI1_9SCAR</name>
<accession>A0A0T6AUI1</accession>
<dbReference type="EMBL" id="LJIG01022768">
    <property type="protein sequence ID" value="KRT78815.1"/>
    <property type="molecule type" value="Genomic_DNA"/>
</dbReference>
<keyword evidence="1" id="KW-0479">Metal-binding</keyword>
<dbReference type="GO" id="GO:0008270">
    <property type="term" value="F:zinc ion binding"/>
    <property type="evidence" value="ECO:0007669"/>
    <property type="project" value="UniProtKB-UniRule"/>
</dbReference>
<keyword evidence="1" id="KW-0862">Zinc</keyword>
<dbReference type="Proteomes" id="UP000051574">
    <property type="component" value="Unassembled WGS sequence"/>
</dbReference>
<gene>
    <name evidence="3" type="ORF">AMK59_8793</name>
</gene>
<evidence type="ECO:0000313" key="3">
    <source>
        <dbReference type="EMBL" id="KRT78815.1"/>
    </source>
</evidence>
<dbReference type="SUPFAM" id="SSF57716">
    <property type="entry name" value="Glucocorticoid receptor-like (DNA-binding domain)"/>
    <property type="match status" value="1"/>
</dbReference>
<keyword evidence="4" id="KW-1185">Reference proteome</keyword>
<feature type="binding site" evidence="1">
    <location>
        <position position="8"/>
    </location>
    <ligand>
        <name>Zn(2+)</name>
        <dbReference type="ChEBI" id="CHEBI:29105"/>
    </ligand>
</feature>
<dbReference type="Pfam" id="PF07776">
    <property type="entry name" value="zf-AD"/>
    <property type="match status" value="1"/>
</dbReference>
<feature type="binding site" evidence="1">
    <location>
        <position position="51"/>
    </location>
    <ligand>
        <name>Zn(2+)</name>
        <dbReference type="ChEBI" id="CHEBI:29105"/>
    </ligand>
</feature>
<keyword evidence="1 3" id="KW-0863">Zinc-finger</keyword>
<reference evidence="3 4" key="1">
    <citation type="submission" date="2015-09" db="EMBL/GenBank/DDBJ databases">
        <title>Draft genome of the scarab beetle Oryctes borbonicus.</title>
        <authorList>
            <person name="Meyer J.M."/>
            <person name="Markov G.V."/>
            <person name="Baskaran P."/>
            <person name="Herrmann M."/>
            <person name="Sommer R.J."/>
            <person name="Roedelsperger C."/>
        </authorList>
    </citation>
    <scope>NUCLEOTIDE SEQUENCE [LARGE SCALE GENOMIC DNA]</scope>
    <source>
        <strain evidence="3">OB123</strain>
        <tissue evidence="3">Whole animal</tissue>
    </source>
</reference>
<feature type="binding site" evidence="1">
    <location>
        <position position="54"/>
    </location>
    <ligand>
        <name>Zn(2+)</name>
        <dbReference type="ChEBI" id="CHEBI:29105"/>
    </ligand>
</feature>
<dbReference type="GO" id="GO:0005634">
    <property type="term" value="C:nucleus"/>
    <property type="evidence" value="ECO:0007669"/>
    <property type="project" value="InterPro"/>
</dbReference>
<dbReference type="InterPro" id="IPR012934">
    <property type="entry name" value="Znf_AD"/>
</dbReference>
<evidence type="ECO:0000259" key="2">
    <source>
        <dbReference type="PROSITE" id="PS51915"/>
    </source>
</evidence>
<feature type="binding site" evidence="1">
    <location>
        <position position="5"/>
    </location>
    <ligand>
        <name>Zn(2+)</name>
        <dbReference type="ChEBI" id="CHEBI:29105"/>
    </ligand>
</feature>
<feature type="domain" description="ZAD" evidence="2">
    <location>
        <begin position="3"/>
        <end position="78"/>
    </location>
</feature>
<comment type="caution">
    <text evidence="3">The sequence shown here is derived from an EMBL/GenBank/DDBJ whole genome shotgun (WGS) entry which is preliminary data.</text>
</comment>
<dbReference type="AlphaFoldDB" id="A0A0T6AUI1"/>
<organism evidence="3 4">
    <name type="scientific">Oryctes borbonicus</name>
    <dbReference type="NCBI Taxonomy" id="1629725"/>
    <lineage>
        <taxon>Eukaryota</taxon>
        <taxon>Metazoa</taxon>
        <taxon>Ecdysozoa</taxon>
        <taxon>Arthropoda</taxon>
        <taxon>Hexapoda</taxon>
        <taxon>Insecta</taxon>
        <taxon>Pterygota</taxon>
        <taxon>Neoptera</taxon>
        <taxon>Endopterygota</taxon>
        <taxon>Coleoptera</taxon>
        <taxon>Polyphaga</taxon>
        <taxon>Scarabaeiformia</taxon>
        <taxon>Scarabaeidae</taxon>
        <taxon>Dynastinae</taxon>
        <taxon>Oryctes</taxon>
    </lineage>
</organism>
<dbReference type="OrthoDB" id="6077919at2759"/>
<dbReference type="SMART" id="SM00868">
    <property type="entry name" value="zf-AD"/>
    <property type="match status" value="1"/>
</dbReference>
<dbReference type="Gene3D" id="3.40.1800.20">
    <property type="match status" value="1"/>
</dbReference>
<protein>
    <submittedName>
        <fullName evidence="3">Zinc-finger associated domain containing protein</fullName>
    </submittedName>
</protein>
<sequence length="130" mass="15261">MEQLCRTCLKYNSINVNIFQHSQNNKYISDLIRELTSIKMKQIDGFPIHMCCNCLQKLNFILKFKEMVAQSDRRLHLMFRNKVAKDIKFVNSNVAIVCINKEPNITQGKHRFFLFESIAAAILFSCRDIK</sequence>
<evidence type="ECO:0000313" key="4">
    <source>
        <dbReference type="Proteomes" id="UP000051574"/>
    </source>
</evidence>